<keyword evidence="3" id="KW-0444">Lipid biosynthesis</keyword>
<dbReference type="EMBL" id="CAJNNW010016354">
    <property type="protein sequence ID" value="CAE8658931.1"/>
    <property type="molecule type" value="Genomic_DNA"/>
</dbReference>
<dbReference type="PROSITE" id="PS51257">
    <property type="entry name" value="PROKAR_LIPOPROTEIN"/>
    <property type="match status" value="1"/>
</dbReference>
<dbReference type="PANTHER" id="PTHR10556">
    <property type="entry name" value="3-OXO-5-ALPHA-STEROID 4-DEHYDROGENASE"/>
    <property type="match status" value="1"/>
</dbReference>
<evidence type="ECO:0000313" key="12">
    <source>
        <dbReference type="Proteomes" id="UP000626109"/>
    </source>
</evidence>
<keyword evidence="6" id="KW-0560">Oxidoreductase</keyword>
<comment type="caution">
    <text evidence="11">The sequence shown here is derived from an EMBL/GenBank/DDBJ whole genome shotgun (WGS) entry which is preliminary data.</text>
</comment>
<proteinExistence type="inferred from homology"/>
<name>A0A813IRR2_POLGL</name>
<evidence type="ECO:0000256" key="7">
    <source>
        <dbReference type="ARBA" id="ARBA00023098"/>
    </source>
</evidence>
<dbReference type="PANTHER" id="PTHR10556:SF28">
    <property type="entry name" value="VERY-LONG-CHAIN ENOYL-COA REDUCTASE"/>
    <property type="match status" value="1"/>
</dbReference>
<evidence type="ECO:0000256" key="6">
    <source>
        <dbReference type="ARBA" id="ARBA00023002"/>
    </source>
</evidence>
<organism evidence="11 12">
    <name type="scientific">Polarella glacialis</name>
    <name type="common">Dinoflagellate</name>
    <dbReference type="NCBI Taxonomy" id="89957"/>
    <lineage>
        <taxon>Eukaryota</taxon>
        <taxon>Sar</taxon>
        <taxon>Alveolata</taxon>
        <taxon>Dinophyceae</taxon>
        <taxon>Suessiales</taxon>
        <taxon>Suessiaceae</taxon>
        <taxon>Polarella</taxon>
    </lineage>
</organism>
<keyword evidence="5 9" id="KW-1133">Transmembrane helix</keyword>
<dbReference type="Pfam" id="PF02544">
    <property type="entry name" value="Steroid_dh"/>
    <property type="match status" value="1"/>
</dbReference>
<sequence>MALSPKAHNFCSYFIAACIYSATAYSRGVHKNGAGNFNGFLACLLWTLHFARRAFETLRLFKFSAKSVPVSDSLQEFLYYWIFSWLIASTVDVARPMPGWQQALGAVVWLLAEGCNAACHNTLSGLKKTQEERSFPPAGGRFLFGACACPHYLFEILSWIGFNVATGFCTAGCVFAAVGAVIMTCYANERHEHYKKLFDGVGGRPLYPKERTPIFPFLDLRPPSMLVEVFQAVLWFIAG</sequence>
<accession>A0A813IRR2</accession>
<dbReference type="Proteomes" id="UP000626109">
    <property type="component" value="Unassembled WGS sequence"/>
</dbReference>
<evidence type="ECO:0000256" key="3">
    <source>
        <dbReference type="ARBA" id="ARBA00022516"/>
    </source>
</evidence>
<comment type="subcellular location">
    <subcellularLocation>
        <location evidence="1">Membrane</location>
        <topology evidence="1">Multi-pass membrane protein</topology>
    </subcellularLocation>
</comment>
<evidence type="ECO:0000313" key="11">
    <source>
        <dbReference type="EMBL" id="CAE8658931.1"/>
    </source>
</evidence>
<protein>
    <recommendedName>
        <fullName evidence="10">3-oxo-5-alpha-steroid 4-dehydrogenase C-terminal domain-containing protein</fullName>
    </recommendedName>
</protein>
<evidence type="ECO:0000256" key="9">
    <source>
        <dbReference type="SAM" id="Phobius"/>
    </source>
</evidence>
<dbReference type="GO" id="GO:0016627">
    <property type="term" value="F:oxidoreductase activity, acting on the CH-CH group of donors"/>
    <property type="evidence" value="ECO:0007669"/>
    <property type="project" value="InterPro"/>
</dbReference>
<comment type="similarity">
    <text evidence="2">Belongs to the steroid 5-alpha reductase family.</text>
</comment>
<keyword evidence="4 9" id="KW-0812">Transmembrane</keyword>
<feature type="transmembrane region" description="Helical" evidence="9">
    <location>
        <begin position="160"/>
        <end position="187"/>
    </location>
</feature>
<dbReference type="GO" id="GO:0042761">
    <property type="term" value="P:very long-chain fatty acid biosynthetic process"/>
    <property type="evidence" value="ECO:0007669"/>
    <property type="project" value="TreeGrafter"/>
</dbReference>
<dbReference type="PROSITE" id="PS50244">
    <property type="entry name" value="S5A_REDUCTASE"/>
    <property type="match status" value="1"/>
</dbReference>
<evidence type="ECO:0000256" key="4">
    <source>
        <dbReference type="ARBA" id="ARBA00022692"/>
    </source>
</evidence>
<feature type="domain" description="3-oxo-5-alpha-steroid 4-dehydrogenase C-terminal" evidence="10">
    <location>
        <begin position="69"/>
        <end position="218"/>
    </location>
</feature>
<evidence type="ECO:0000256" key="1">
    <source>
        <dbReference type="ARBA" id="ARBA00004141"/>
    </source>
</evidence>
<evidence type="ECO:0000256" key="8">
    <source>
        <dbReference type="ARBA" id="ARBA00023136"/>
    </source>
</evidence>
<evidence type="ECO:0000259" key="10">
    <source>
        <dbReference type="Pfam" id="PF02544"/>
    </source>
</evidence>
<evidence type="ECO:0000256" key="5">
    <source>
        <dbReference type="ARBA" id="ARBA00022989"/>
    </source>
</evidence>
<dbReference type="InterPro" id="IPR039357">
    <property type="entry name" value="SRD5A/TECR"/>
</dbReference>
<keyword evidence="8 9" id="KW-0472">Membrane</keyword>
<gene>
    <name evidence="11" type="ORF">PGLA2088_LOCUS13629</name>
</gene>
<dbReference type="GO" id="GO:0016020">
    <property type="term" value="C:membrane"/>
    <property type="evidence" value="ECO:0007669"/>
    <property type="project" value="UniProtKB-SubCell"/>
</dbReference>
<dbReference type="AlphaFoldDB" id="A0A813IRR2"/>
<dbReference type="InterPro" id="IPR001104">
    <property type="entry name" value="3-oxo-5_a-steroid_4-DH_C"/>
</dbReference>
<evidence type="ECO:0000256" key="2">
    <source>
        <dbReference type="ARBA" id="ARBA00007742"/>
    </source>
</evidence>
<reference evidence="11" key="1">
    <citation type="submission" date="2021-02" db="EMBL/GenBank/DDBJ databases">
        <authorList>
            <person name="Dougan E. K."/>
            <person name="Rhodes N."/>
            <person name="Thang M."/>
            <person name="Chan C."/>
        </authorList>
    </citation>
    <scope>NUCLEOTIDE SEQUENCE</scope>
</reference>
<keyword evidence="7" id="KW-0443">Lipid metabolism</keyword>